<protein>
    <recommendedName>
        <fullName evidence="2">Restriction endonuclease type IV Mrr domain-containing protein</fullName>
    </recommendedName>
</protein>
<evidence type="ECO:0000313" key="1">
    <source>
        <dbReference type="EMBL" id="VYT93873.1"/>
    </source>
</evidence>
<organism evidence="1">
    <name type="scientific">Veillonella dispar</name>
    <dbReference type="NCBI Taxonomy" id="39778"/>
    <lineage>
        <taxon>Bacteria</taxon>
        <taxon>Bacillati</taxon>
        <taxon>Bacillota</taxon>
        <taxon>Negativicutes</taxon>
        <taxon>Veillonellales</taxon>
        <taxon>Veillonellaceae</taxon>
        <taxon>Veillonella</taxon>
    </lineage>
</organism>
<reference evidence="1" key="1">
    <citation type="submission" date="2019-11" db="EMBL/GenBank/DDBJ databases">
        <authorList>
            <person name="Feng L."/>
        </authorList>
    </citation>
    <scope>NUCLEOTIDE SEQUENCE</scope>
    <source>
        <strain evidence="1">VdisparLFYP95</strain>
    </source>
</reference>
<dbReference type="AlphaFoldDB" id="A0A6N3ASM3"/>
<evidence type="ECO:0008006" key="2">
    <source>
        <dbReference type="Google" id="ProtNLM"/>
    </source>
</evidence>
<dbReference type="Gene3D" id="3.40.1350.10">
    <property type="match status" value="1"/>
</dbReference>
<gene>
    <name evidence="1" type="ORF">VDLFYP95_01097</name>
</gene>
<name>A0A6N3ASM3_9FIRM</name>
<accession>A0A6N3ASM3</accession>
<dbReference type="GO" id="GO:0003676">
    <property type="term" value="F:nucleic acid binding"/>
    <property type="evidence" value="ECO:0007669"/>
    <property type="project" value="InterPro"/>
</dbReference>
<dbReference type="InterPro" id="IPR011856">
    <property type="entry name" value="tRNA_endonuc-like_dom_sf"/>
</dbReference>
<proteinExistence type="predicted"/>
<sequence length="351" mass="40672">MNKQQAKGYLLEIVLSKLIEVNGYEVIREHNIPYEYSVPYEEQEIVSNSNGLNVRGRGGYHQFDTLGTFKITPPFVYPLRLFVEAKCYASTKVGIDRVRMGVGVLNDINTNYATVDLSTEQLSIKRYQYHYAIFSTSGFSKPAQRYAIAHKIHLIDLSNDAYKGIINLIEQIVDELMDNSDIDSSEFNNFKNLFSELIYDGYYYHGDNKFFVSDLLHLVRALKRNIENQFLYLATINSVHMIPLLANSEFNELLKSNPHQNVSIHFNPENPDEWIIVPIIDNDEVPNLSISFTLPELLREYIYQDVENAMLVKEKFIHKFVFIAYLDNDNPTICTLTFNKATTMENPWSFR</sequence>
<dbReference type="EMBL" id="CACRUF010000018">
    <property type="protein sequence ID" value="VYT93873.1"/>
    <property type="molecule type" value="Genomic_DNA"/>
</dbReference>
<dbReference type="RefSeq" id="WP_156719422.1">
    <property type="nucleotide sequence ID" value="NZ_CACRUF010000018.1"/>
</dbReference>